<sequence>MTDERRPNPPSGVQGYSANFPPADETAVFDGQAPTAGWPPPAPRGEVLPSDGVAIEWLPSSQDNQLPEDAAGDGETWFGSAGGVAADGWGSGHRYPGNDATMCWEPDPHSGWDQAGRDEDFGYGGDFGRGAAVGWVPAPRSAVGWAAPDQPPGPAVGQAVPDRRRVPRHGGEGFIDLGVTRGVPVTHRGRRRSRRVMAAWAAALGAVLGGGVGYAVLRDPEPPAPIVSAPGLEETVEPGVLFGQDDLGEPAEPGLSPVATIPTSATVPAPTPSQPRITTAPTTVPAAPPTTEPVAVAPPSTKPTPSATPVVTPVLGATLRAEVDDQGGYRATVTISNPGPTRAADWTVRLTVPGGNEVTIWAGNVVAAQNGAAVTFTPAPDAGPVPAGGSVDFTFGVVGALESLPNGCTIDGRPCA</sequence>
<gene>
    <name evidence="4" type="ORF">Ari01nite_02210</name>
</gene>
<dbReference type="GO" id="GO:0030247">
    <property type="term" value="F:polysaccharide binding"/>
    <property type="evidence" value="ECO:0007669"/>
    <property type="project" value="UniProtKB-UniRule"/>
</dbReference>
<dbReference type="PROSITE" id="PS51173">
    <property type="entry name" value="CBM2"/>
    <property type="match status" value="1"/>
</dbReference>
<organism evidence="4 5">
    <name type="scientific">Paractinoplanes rishiriensis</name>
    <dbReference type="NCBI Taxonomy" id="1050105"/>
    <lineage>
        <taxon>Bacteria</taxon>
        <taxon>Bacillati</taxon>
        <taxon>Actinomycetota</taxon>
        <taxon>Actinomycetes</taxon>
        <taxon>Micromonosporales</taxon>
        <taxon>Micromonosporaceae</taxon>
        <taxon>Paractinoplanes</taxon>
    </lineage>
</organism>
<keyword evidence="5" id="KW-1185">Reference proteome</keyword>
<dbReference type="Gene3D" id="2.60.40.290">
    <property type="match status" value="1"/>
</dbReference>
<protein>
    <recommendedName>
        <fullName evidence="3">CBM2 domain-containing protein</fullName>
    </recommendedName>
</protein>
<keyword evidence="2" id="KW-1133">Transmembrane helix</keyword>
<accession>A0A919JXG8</accession>
<dbReference type="SUPFAM" id="SSF49384">
    <property type="entry name" value="Carbohydrate-binding domain"/>
    <property type="match status" value="1"/>
</dbReference>
<evidence type="ECO:0000256" key="2">
    <source>
        <dbReference type="SAM" id="Phobius"/>
    </source>
</evidence>
<feature type="compositionally biased region" description="Low complexity" evidence="1">
    <location>
        <begin position="292"/>
        <end position="310"/>
    </location>
</feature>
<evidence type="ECO:0000313" key="5">
    <source>
        <dbReference type="Proteomes" id="UP000636960"/>
    </source>
</evidence>
<comment type="caution">
    <text evidence="4">The sequence shown here is derived from an EMBL/GenBank/DDBJ whole genome shotgun (WGS) entry which is preliminary data.</text>
</comment>
<feature type="region of interest" description="Disordered" evidence="1">
    <location>
        <begin position="1"/>
        <end position="50"/>
    </location>
</feature>
<dbReference type="GO" id="GO:0004553">
    <property type="term" value="F:hydrolase activity, hydrolyzing O-glycosyl compounds"/>
    <property type="evidence" value="ECO:0007669"/>
    <property type="project" value="InterPro"/>
</dbReference>
<proteinExistence type="predicted"/>
<feature type="region of interest" description="Disordered" evidence="1">
    <location>
        <begin position="63"/>
        <end position="83"/>
    </location>
</feature>
<dbReference type="RefSeq" id="WP_203778488.1">
    <property type="nucleotide sequence ID" value="NZ_BOMV01000001.1"/>
</dbReference>
<dbReference type="AlphaFoldDB" id="A0A919JXG8"/>
<evidence type="ECO:0000313" key="4">
    <source>
        <dbReference type="EMBL" id="GIE92756.1"/>
    </source>
</evidence>
<dbReference type="Pfam" id="PF00553">
    <property type="entry name" value="CBM_2"/>
    <property type="match status" value="1"/>
</dbReference>
<dbReference type="Proteomes" id="UP000636960">
    <property type="component" value="Unassembled WGS sequence"/>
</dbReference>
<evidence type="ECO:0000256" key="1">
    <source>
        <dbReference type="SAM" id="MobiDB-lite"/>
    </source>
</evidence>
<feature type="region of interest" description="Disordered" evidence="1">
    <location>
        <begin position="264"/>
        <end position="310"/>
    </location>
</feature>
<dbReference type="InterPro" id="IPR012291">
    <property type="entry name" value="CBM2_carb-bd_dom_sf"/>
</dbReference>
<evidence type="ECO:0000259" key="3">
    <source>
        <dbReference type="PROSITE" id="PS51173"/>
    </source>
</evidence>
<feature type="domain" description="CBM2" evidence="3">
    <location>
        <begin position="308"/>
        <end position="416"/>
    </location>
</feature>
<feature type="compositionally biased region" description="Low complexity" evidence="1">
    <location>
        <begin position="264"/>
        <end position="285"/>
    </location>
</feature>
<dbReference type="InterPro" id="IPR001919">
    <property type="entry name" value="CBD2"/>
</dbReference>
<dbReference type="SMART" id="SM00637">
    <property type="entry name" value="CBD_II"/>
    <property type="match status" value="1"/>
</dbReference>
<keyword evidence="2" id="KW-0812">Transmembrane</keyword>
<dbReference type="GO" id="GO:0005975">
    <property type="term" value="P:carbohydrate metabolic process"/>
    <property type="evidence" value="ECO:0007669"/>
    <property type="project" value="InterPro"/>
</dbReference>
<keyword evidence="2" id="KW-0472">Membrane</keyword>
<reference evidence="4" key="1">
    <citation type="submission" date="2021-01" db="EMBL/GenBank/DDBJ databases">
        <title>Whole genome shotgun sequence of Actinoplanes rishiriensis NBRC 108556.</title>
        <authorList>
            <person name="Komaki H."/>
            <person name="Tamura T."/>
        </authorList>
    </citation>
    <scope>NUCLEOTIDE SEQUENCE</scope>
    <source>
        <strain evidence="4">NBRC 108556</strain>
    </source>
</reference>
<dbReference type="EMBL" id="BOMV01000001">
    <property type="protein sequence ID" value="GIE92756.1"/>
    <property type="molecule type" value="Genomic_DNA"/>
</dbReference>
<dbReference type="InterPro" id="IPR008965">
    <property type="entry name" value="CBM2/CBM3_carb-bd_dom_sf"/>
</dbReference>
<feature type="transmembrane region" description="Helical" evidence="2">
    <location>
        <begin position="197"/>
        <end position="217"/>
    </location>
</feature>
<name>A0A919JXG8_9ACTN</name>